<evidence type="ECO:0000313" key="8">
    <source>
        <dbReference type="RefSeq" id="XP_035664827.1"/>
    </source>
</evidence>
<keyword evidence="4 5" id="KW-0408">Iron</keyword>
<accession>A0A9J7HUM2</accession>
<proteinExistence type="inferred from homology"/>
<organism evidence="7 8">
    <name type="scientific">Branchiostoma floridae</name>
    <name type="common">Florida lancelet</name>
    <name type="synonym">Amphioxus</name>
    <dbReference type="NCBI Taxonomy" id="7739"/>
    <lineage>
        <taxon>Eukaryota</taxon>
        <taxon>Metazoa</taxon>
        <taxon>Chordata</taxon>
        <taxon>Cephalochordata</taxon>
        <taxon>Leptocardii</taxon>
        <taxon>Amphioxiformes</taxon>
        <taxon>Branchiostomatidae</taxon>
        <taxon>Branchiostoma</taxon>
    </lineage>
</organism>
<evidence type="ECO:0000256" key="6">
    <source>
        <dbReference type="RuleBase" id="RU000461"/>
    </source>
</evidence>
<protein>
    <submittedName>
        <fullName evidence="8">Cytochrome P450 2U1-like</fullName>
    </submittedName>
</protein>
<dbReference type="PRINTS" id="PR00385">
    <property type="entry name" value="P450"/>
</dbReference>
<dbReference type="InterPro" id="IPR050182">
    <property type="entry name" value="Cytochrome_P450_fam2"/>
</dbReference>
<evidence type="ECO:0000256" key="3">
    <source>
        <dbReference type="ARBA" id="ARBA00022723"/>
    </source>
</evidence>
<name>A0A9J7HUM2_BRAFL</name>
<evidence type="ECO:0000256" key="2">
    <source>
        <dbReference type="ARBA" id="ARBA00010617"/>
    </source>
</evidence>
<dbReference type="GeneID" id="118408267"/>
<evidence type="ECO:0000256" key="1">
    <source>
        <dbReference type="ARBA" id="ARBA00001971"/>
    </source>
</evidence>
<dbReference type="InterPro" id="IPR001128">
    <property type="entry name" value="Cyt_P450"/>
</dbReference>
<dbReference type="PRINTS" id="PR00463">
    <property type="entry name" value="EP450I"/>
</dbReference>
<keyword evidence="6" id="KW-0503">Monooxygenase</keyword>
<dbReference type="KEGG" id="bfo:118408267"/>
<sequence>MADMSSRSRFKASAVVDLSSRSRFKVHEEVDAVVSASLPTLSHRSQLHYVNACLLETMRIRTLVPIATHATAKDVMVNLHSLHMDPAYWTDPDWFDLGRFLDAEGNVINKPQSFMPFGGGRRVCLGELVARMELFLFLSTLLQSFTFRTPEGAPPPNTDGIIRLTVKPHLFQLCAIRR</sequence>
<dbReference type="GO" id="GO:0004497">
    <property type="term" value="F:monooxygenase activity"/>
    <property type="evidence" value="ECO:0007669"/>
    <property type="project" value="UniProtKB-KW"/>
</dbReference>
<keyword evidence="5 6" id="KW-0349">Heme</keyword>
<keyword evidence="3 5" id="KW-0479">Metal-binding</keyword>
<dbReference type="PROSITE" id="PS00086">
    <property type="entry name" value="CYTOCHROME_P450"/>
    <property type="match status" value="1"/>
</dbReference>
<keyword evidence="6" id="KW-0560">Oxidoreductase</keyword>
<dbReference type="Proteomes" id="UP000001554">
    <property type="component" value="Unplaced"/>
</dbReference>
<evidence type="ECO:0000313" key="7">
    <source>
        <dbReference type="Proteomes" id="UP000001554"/>
    </source>
</evidence>
<dbReference type="GO" id="GO:0020037">
    <property type="term" value="F:heme binding"/>
    <property type="evidence" value="ECO:0007669"/>
    <property type="project" value="InterPro"/>
</dbReference>
<gene>
    <name evidence="8" type="primary">LOC118408267</name>
</gene>
<evidence type="ECO:0000256" key="4">
    <source>
        <dbReference type="ARBA" id="ARBA00023004"/>
    </source>
</evidence>
<dbReference type="GO" id="GO:0005506">
    <property type="term" value="F:iron ion binding"/>
    <property type="evidence" value="ECO:0007669"/>
    <property type="project" value="InterPro"/>
</dbReference>
<dbReference type="OrthoDB" id="6489595at2759"/>
<comment type="cofactor">
    <cofactor evidence="1 5">
        <name>heme</name>
        <dbReference type="ChEBI" id="CHEBI:30413"/>
    </cofactor>
</comment>
<keyword evidence="7" id="KW-1185">Reference proteome</keyword>
<dbReference type="AlphaFoldDB" id="A0A9J7HUM2"/>
<dbReference type="InterPro" id="IPR017972">
    <property type="entry name" value="Cyt_P450_CS"/>
</dbReference>
<dbReference type="PANTHER" id="PTHR24300:SF404">
    <property type="entry name" value="CYTOCHROME P450 2D6-LIKE"/>
    <property type="match status" value="1"/>
</dbReference>
<dbReference type="SUPFAM" id="SSF48264">
    <property type="entry name" value="Cytochrome P450"/>
    <property type="match status" value="1"/>
</dbReference>
<dbReference type="InterPro" id="IPR036396">
    <property type="entry name" value="Cyt_P450_sf"/>
</dbReference>
<dbReference type="OMA" id="KAVIHET"/>
<dbReference type="GO" id="GO:0016705">
    <property type="term" value="F:oxidoreductase activity, acting on paired donors, with incorporation or reduction of molecular oxygen"/>
    <property type="evidence" value="ECO:0007669"/>
    <property type="project" value="InterPro"/>
</dbReference>
<dbReference type="RefSeq" id="XP_035664827.1">
    <property type="nucleotide sequence ID" value="XM_035808934.1"/>
</dbReference>
<dbReference type="PANTHER" id="PTHR24300">
    <property type="entry name" value="CYTOCHROME P450 508A4-RELATED"/>
    <property type="match status" value="1"/>
</dbReference>
<dbReference type="Pfam" id="PF00067">
    <property type="entry name" value="p450"/>
    <property type="match status" value="1"/>
</dbReference>
<evidence type="ECO:0000256" key="5">
    <source>
        <dbReference type="PIRSR" id="PIRSR602401-1"/>
    </source>
</evidence>
<comment type="similarity">
    <text evidence="2 6">Belongs to the cytochrome P450 family.</text>
</comment>
<reference evidence="8" key="1">
    <citation type="submission" date="2025-08" db="UniProtKB">
        <authorList>
            <consortium name="RefSeq"/>
        </authorList>
    </citation>
    <scope>IDENTIFICATION</scope>
    <source>
        <strain evidence="8">S238N-H82</strain>
        <tissue evidence="8">Testes</tissue>
    </source>
</reference>
<dbReference type="Gene3D" id="1.10.630.10">
    <property type="entry name" value="Cytochrome P450"/>
    <property type="match status" value="1"/>
</dbReference>
<dbReference type="InterPro" id="IPR002401">
    <property type="entry name" value="Cyt_P450_E_grp-I"/>
</dbReference>
<feature type="binding site" description="axial binding residue" evidence="5">
    <location>
        <position position="124"/>
    </location>
    <ligand>
        <name>heme</name>
        <dbReference type="ChEBI" id="CHEBI:30413"/>
    </ligand>
    <ligandPart>
        <name>Fe</name>
        <dbReference type="ChEBI" id="CHEBI:18248"/>
    </ligandPart>
</feature>